<comment type="caution">
    <text evidence="5">The sequence shown here is derived from an EMBL/GenBank/DDBJ whole genome shotgun (WGS) entry which is preliminary data.</text>
</comment>
<dbReference type="EMBL" id="BMLP01000009">
    <property type="protein sequence ID" value="GGO37648.1"/>
    <property type="molecule type" value="Genomic_DNA"/>
</dbReference>
<evidence type="ECO:0000313" key="5">
    <source>
        <dbReference type="EMBL" id="GGO37648.1"/>
    </source>
</evidence>
<evidence type="ECO:0000256" key="3">
    <source>
        <dbReference type="ARBA" id="ARBA00023163"/>
    </source>
</evidence>
<evidence type="ECO:0000256" key="1">
    <source>
        <dbReference type="ARBA" id="ARBA00023015"/>
    </source>
</evidence>
<evidence type="ECO:0000313" key="6">
    <source>
        <dbReference type="Proteomes" id="UP000598196"/>
    </source>
</evidence>
<dbReference type="InterPro" id="IPR018060">
    <property type="entry name" value="HTH_AraC"/>
</dbReference>
<dbReference type="Gene3D" id="1.10.10.60">
    <property type="entry name" value="Homeodomain-like"/>
    <property type="match status" value="1"/>
</dbReference>
<dbReference type="PANTHER" id="PTHR46796:SF12">
    <property type="entry name" value="HTH-TYPE DNA-BINDING TRANSCRIPTIONAL ACTIVATOR EUTR"/>
    <property type="match status" value="1"/>
</dbReference>
<sequence length="327" mass="35623">MGQIEVQNLVCGGEAGGAFESILFSSTHAFAFDQDQGRLRTAQYRYGNPGIRIGRVRSSGHRISLTEKQNVTFLMPRNGALSICIAGRNVVIPGGGSGLLRPNTRTTHVRAPEAGLFDGLVLMLPEDGLRQIAVDAGIESALCRDLLPAKAATTQRLASYLDFLIQDLALQDGGVMPPRTAASLDALLRDLLADWLADVTEAAATSAVDLLRVRRAEEIFMDRADEVISIAEVARELGLSLRSLQAAFHAVMGIGPKARLTHIRLERARASLLRAEPEEQVTAIALDCGFTHLSRFAEAYFRTYGERPSETLARKRRISDRPARYSA</sequence>
<dbReference type="PANTHER" id="PTHR46796">
    <property type="entry name" value="HTH-TYPE TRANSCRIPTIONAL ACTIVATOR RHAS-RELATED"/>
    <property type="match status" value="1"/>
</dbReference>
<dbReference type="GO" id="GO:0003700">
    <property type="term" value="F:DNA-binding transcription factor activity"/>
    <property type="evidence" value="ECO:0007669"/>
    <property type="project" value="InterPro"/>
</dbReference>
<feature type="domain" description="HTH araC/xylS-type" evidence="4">
    <location>
        <begin position="214"/>
        <end position="314"/>
    </location>
</feature>
<dbReference type="PROSITE" id="PS01124">
    <property type="entry name" value="HTH_ARAC_FAMILY_2"/>
    <property type="match status" value="1"/>
</dbReference>
<dbReference type="GO" id="GO:0043565">
    <property type="term" value="F:sequence-specific DNA binding"/>
    <property type="evidence" value="ECO:0007669"/>
    <property type="project" value="InterPro"/>
</dbReference>
<keyword evidence="1" id="KW-0805">Transcription regulation</keyword>
<evidence type="ECO:0000259" key="4">
    <source>
        <dbReference type="PROSITE" id="PS01124"/>
    </source>
</evidence>
<dbReference type="Pfam" id="PF14525">
    <property type="entry name" value="AraC_binding_2"/>
    <property type="match status" value="1"/>
</dbReference>
<dbReference type="Proteomes" id="UP000598196">
    <property type="component" value="Unassembled WGS sequence"/>
</dbReference>
<organism evidence="5 6">
    <name type="scientific">Gemmobacter aquaticus</name>
    <dbReference type="NCBI Taxonomy" id="490185"/>
    <lineage>
        <taxon>Bacteria</taxon>
        <taxon>Pseudomonadati</taxon>
        <taxon>Pseudomonadota</taxon>
        <taxon>Alphaproteobacteria</taxon>
        <taxon>Rhodobacterales</taxon>
        <taxon>Paracoccaceae</taxon>
        <taxon>Gemmobacter</taxon>
    </lineage>
</organism>
<name>A0A917YQB4_9RHOB</name>
<dbReference type="SUPFAM" id="SSF46689">
    <property type="entry name" value="Homeodomain-like"/>
    <property type="match status" value="1"/>
</dbReference>
<keyword evidence="6" id="KW-1185">Reference proteome</keyword>
<protein>
    <submittedName>
        <fullName evidence="5">AraC family transcriptional regulator</fullName>
    </submittedName>
</protein>
<dbReference type="InterPro" id="IPR050204">
    <property type="entry name" value="AraC_XylS_family_regulators"/>
</dbReference>
<accession>A0A917YQB4</accession>
<dbReference type="SMART" id="SM00342">
    <property type="entry name" value="HTH_ARAC"/>
    <property type="match status" value="1"/>
</dbReference>
<gene>
    <name evidence="5" type="ORF">GCM10010991_33670</name>
</gene>
<dbReference type="AlphaFoldDB" id="A0A917YQB4"/>
<dbReference type="RefSeq" id="WP_146287946.1">
    <property type="nucleotide sequence ID" value="NZ_BMLP01000009.1"/>
</dbReference>
<evidence type="ECO:0000256" key="2">
    <source>
        <dbReference type="ARBA" id="ARBA00023125"/>
    </source>
</evidence>
<reference evidence="5 6" key="1">
    <citation type="journal article" date="2014" name="Int. J. Syst. Evol. Microbiol.">
        <title>Complete genome sequence of Corynebacterium casei LMG S-19264T (=DSM 44701T), isolated from a smear-ripened cheese.</title>
        <authorList>
            <consortium name="US DOE Joint Genome Institute (JGI-PGF)"/>
            <person name="Walter F."/>
            <person name="Albersmeier A."/>
            <person name="Kalinowski J."/>
            <person name="Ruckert C."/>
        </authorList>
    </citation>
    <scope>NUCLEOTIDE SEQUENCE [LARGE SCALE GENOMIC DNA]</scope>
    <source>
        <strain evidence="5 6">CGMCC 1.7029</strain>
    </source>
</reference>
<dbReference type="Pfam" id="PF12833">
    <property type="entry name" value="HTH_18"/>
    <property type="match status" value="1"/>
</dbReference>
<proteinExistence type="predicted"/>
<dbReference type="InterPro" id="IPR035418">
    <property type="entry name" value="AraC-bd_2"/>
</dbReference>
<dbReference type="InterPro" id="IPR009057">
    <property type="entry name" value="Homeodomain-like_sf"/>
</dbReference>
<keyword evidence="3" id="KW-0804">Transcription</keyword>
<dbReference type="OrthoDB" id="9802263at2"/>
<keyword evidence="2" id="KW-0238">DNA-binding</keyword>